<evidence type="ECO:0000313" key="9">
    <source>
        <dbReference type="Proteomes" id="UP000608071"/>
    </source>
</evidence>
<dbReference type="SMART" id="SM00849">
    <property type="entry name" value="Lactamase_B"/>
    <property type="match status" value="1"/>
</dbReference>
<feature type="region of interest" description="Disordered" evidence="4">
    <location>
        <begin position="33"/>
        <end position="100"/>
    </location>
</feature>
<protein>
    <submittedName>
        <fullName evidence="8">MBL fold metallo-hydrolase</fullName>
    </submittedName>
</protein>
<keyword evidence="5" id="KW-0732">Signal</keyword>
<evidence type="ECO:0000259" key="7">
    <source>
        <dbReference type="SMART" id="SM00894"/>
    </source>
</evidence>
<comment type="function">
    <text evidence="2">Counteracts the endogenous Pycsar antiviral defense system. Phosphodiesterase that enables metal-dependent hydrolysis of host cyclic nucleotide Pycsar defense signals such as cCMP and cUMP.</text>
</comment>
<feature type="signal peptide" evidence="5">
    <location>
        <begin position="1"/>
        <end position="33"/>
    </location>
</feature>
<evidence type="ECO:0000256" key="1">
    <source>
        <dbReference type="ARBA" id="ARBA00034221"/>
    </source>
</evidence>
<evidence type="ECO:0000313" key="8">
    <source>
        <dbReference type="EMBL" id="MBD7971289.1"/>
    </source>
</evidence>
<comment type="caution">
    <text evidence="8">The sequence shown here is derived from an EMBL/GenBank/DDBJ whole genome shotgun (WGS) entry which is preliminary data.</text>
</comment>
<dbReference type="InterPro" id="IPR036866">
    <property type="entry name" value="RibonucZ/Hydroxyglut_hydro"/>
</dbReference>
<dbReference type="PROSITE" id="PS51257">
    <property type="entry name" value="PROKAR_LIPOPROTEIN"/>
    <property type="match status" value="1"/>
</dbReference>
<dbReference type="CDD" id="cd07731">
    <property type="entry name" value="ComA-like_MBL-fold"/>
    <property type="match status" value="1"/>
</dbReference>
<dbReference type="SMART" id="SM00894">
    <property type="entry name" value="Excalibur"/>
    <property type="match status" value="1"/>
</dbReference>
<feature type="compositionally biased region" description="Basic and acidic residues" evidence="4">
    <location>
        <begin position="426"/>
        <end position="438"/>
    </location>
</feature>
<dbReference type="PANTHER" id="PTHR30619:SF7">
    <property type="entry name" value="BETA-LACTAMASE DOMAIN PROTEIN"/>
    <property type="match status" value="1"/>
</dbReference>
<evidence type="ECO:0000256" key="4">
    <source>
        <dbReference type="SAM" id="MobiDB-lite"/>
    </source>
</evidence>
<gene>
    <name evidence="8" type="ORF">H9647_24805</name>
</gene>
<evidence type="ECO:0000256" key="3">
    <source>
        <dbReference type="ARBA" id="ARBA00048505"/>
    </source>
</evidence>
<dbReference type="InterPro" id="IPR008613">
    <property type="entry name" value="Excalibur_Ca-bd_domain"/>
</dbReference>
<dbReference type="SUPFAM" id="SSF56281">
    <property type="entry name" value="Metallo-hydrolase/oxidoreductase"/>
    <property type="match status" value="1"/>
</dbReference>
<feature type="compositionally biased region" description="Polar residues" evidence="4">
    <location>
        <begin position="383"/>
        <end position="396"/>
    </location>
</feature>
<dbReference type="InterPro" id="IPR001279">
    <property type="entry name" value="Metallo-B-lactamas"/>
</dbReference>
<feature type="region of interest" description="Disordered" evidence="4">
    <location>
        <begin position="413"/>
        <end position="438"/>
    </location>
</feature>
<dbReference type="RefSeq" id="WP_191805054.1">
    <property type="nucleotide sequence ID" value="NZ_JACSQL010000026.1"/>
</dbReference>
<accession>A0ABR8T690</accession>
<dbReference type="Pfam" id="PF05901">
    <property type="entry name" value="Excalibur"/>
    <property type="match status" value="1"/>
</dbReference>
<feature type="compositionally biased region" description="Polar residues" evidence="4">
    <location>
        <begin position="33"/>
        <end position="51"/>
    </location>
</feature>
<dbReference type="InterPro" id="IPR052159">
    <property type="entry name" value="Competence_DNA_uptake"/>
</dbReference>
<dbReference type="Proteomes" id="UP000608071">
    <property type="component" value="Unassembled WGS sequence"/>
</dbReference>
<dbReference type="PANTHER" id="PTHR30619">
    <property type="entry name" value="DNA INTERNALIZATION/COMPETENCE PROTEIN COMEC/REC2"/>
    <property type="match status" value="1"/>
</dbReference>
<evidence type="ECO:0000256" key="2">
    <source>
        <dbReference type="ARBA" id="ARBA00034301"/>
    </source>
</evidence>
<reference evidence="8 9" key="1">
    <citation type="submission" date="2020-08" db="EMBL/GenBank/DDBJ databases">
        <title>A Genomic Blueprint of the Chicken Gut Microbiome.</title>
        <authorList>
            <person name="Gilroy R."/>
            <person name="Ravi A."/>
            <person name="Getino M."/>
            <person name="Pursley I."/>
            <person name="Horton D.L."/>
            <person name="Alikhan N.-F."/>
            <person name="Baker D."/>
            <person name="Gharbi K."/>
            <person name="Hall N."/>
            <person name="Watson M."/>
            <person name="Adriaenssens E.M."/>
            <person name="Foster-Nyarko E."/>
            <person name="Jarju S."/>
            <person name="Secka A."/>
            <person name="Antonio M."/>
            <person name="Oren A."/>
            <person name="Chaudhuri R."/>
            <person name="La Ragione R.M."/>
            <person name="Hildebrand F."/>
            <person name="Pallen M.J."/>
        </authorList>
    </citation>
    <scope>NUCLEOTIDE SEQUENCE [LARGE SCALE GENOMIC DNA]</scope>
    <source>
        <strain evidence="8 9">Sa2BVA9</strain>
    </source>
</reference>
<dbReference type="EMBL" id="JACSQL010000026">
    <property type="protein sequence ID" value="MBD7971289.1"/>
    <property type="molecule type" value="Genomic_DNA"/>
</dbReference>
<name>A0ABR8T690_9BACL</name>
<evidence type="ECO:0000256" key="5">
    <source>
        <dbReference type="SAM" id="SignalP"/>
    </source>
</evidence>
<feature type="domain" description="Excalibur calcium-binding" evidence="7">
    <location>
        <begin position="401"/>
        <end position="437"/>
    </location>
</feature>
<evidence type="ECO:0000259" key="6">
    <source>
        <dbReference type="SMART" id="SM00849"/>
    </source>
</evidence>
<organism evidence="8 9">
    <name type="scientific">Paenibacillus gallinarum</name>
    <dbReference type="NCBI Taxonomy" id="2762232"/>
    <lineage>
        <taxon>Bacteria</taxon>
        <taxon>Bacillati</taxon>
        <taxon>Bacillota</taxon>
        <taxon>Bacilli</taxon>
        <taxon>Bacillales</taxon>
        <taxon>Paenibacillaceae</taxon>
        <taxon>Paenibacillus</taxon>
    </lineage>
</organism>
<dbReference type="Gene3D" id="3.60.15.10">
    <property type="entry name" value="Ribonuclease Z/Hydroxyacylglutathione hydrolase-like"/>
    <property type="match status" value="1"/>
</dbReference>
<proteinExistence type="predicted"/>
<comment type="catalytic activity">
    <reaction evidence="3">
        <text>3',5'-cyclic UMP + H2O = UMP + H(+)</text>
        <dbReference type="Rhea" id="RHEA:70575"/>
        <dbReference type="ChEBI" id="CHEBI:15377"/>
        <dbReference type="ChEBI" id="CHEBI:15378"/>
        <dbReference type="ChEBI" id="CHEBI:57865"/>
        <dbReference type="ChEBI" id="CHEBI:184387"/>
    </reaction>
    <physiologicalReaction direction="left-to-right" evidence="3">
        <dbReference type="Rhea" id="RHEA:70576"/>
    </physiologicalReaction>
</comment>
<dbReference type="InterPro" id="IPR035681">
    <property type="entry name" value="ComA-like_MBL"/>
</dbReference>
<keyword evidence="9" id="KW-1185">Reference proteome</keyword>
<sequence length="438" mass="47352">MKKFAAIFRKNSYCVLLTCLVFLILSGCGSTIATPETPVDNSSTTAQTTDPAVSKDDNNSSIITSSDKDSSEAETTKDETTKDEEKKEETTTQAVKPSTTAPKGKLTVHYIDVGQGASQLIQTPGGKTMLIDGGNNDDEQRMVSYLKKQGVKKVDVLIGTHPDADHVGGLDAVVDAFDIGKIYMPKVSSNTKTFESLLTSIQNKGLKVTTAKAGVTIDLDDQLDVKMVAPVKTVDDKNEMSAVIKLTFSKNSFLFTGDAESGSESDMINSGVNLKSDVMLVGHHGSNSSTSQSFLNAVNPTYAVIQVGDNSYGHPVDNILKRLHNKNVKIYRNDLQGTIVFTSNGTTIKPSVSEWKYTAAAKDKETNSQKSDTTSIKKEPAAMTNNKETAVTKTETNTNVYYKNCTEVREAGKAPLYEGDPGYSTKLDRDKDSIACER</sequence>
<dbReference type="Pfam" id="PF00753">
    <property type="entry name" value="Lactamase_B"/>
    <property type="match status" value="1"/>
</dbReference>
<feature type="region of interest" description="Disordered" evidence="4">
    <location>
        <begin position="363"/>
        <end position="396"/>
    </location>
</feature>
<comment type="catalytic activity">
    <reaction evidence="1">
        <text>3',5'-cyclic CMP + H2O = CMP + H(+)</text>
        <dbReference type="Rhea" id="RHEA:72675"/>
        <dbReference type="ChEBI" id="CHEBI:15377"/>
        <dbReference type="ChEBI" id="CHEBI:15378"/>
        <dbReference type="ChEBI" id="CHEBI:58003"/>
        <dbReference type="ChEBI" id="CHEBI:60377"/>
    </reaction>
    <physiologicalReaction direction="left-to-right" evidence="1">
        <dbReference type="Rhea" id="RHEA:72676"/>
    </physiologicalReaction>
</comment>
<feature type="domain" description="Metallo-beta-lactamase" evidence="6">
    <location>
        <begin position="115"/>
        <end position="309"/>
    </location>
</feature>
<feature type="compositionally biased region" description="Basic and acidic residues" evidence="4">
    <location>
        <begin position="66"/>
        <end position="90"/>
    </location>
</feature>
<feature type="chain" id="PRO_5047170398" evidence="5">
    <location>
        <begin position="34"/>
        <end position="438"/>
    </location>
</feature>